<dbReference type="EMBL" id="JABANM010018113">
    <property type="protein sequence ID" value="KAF4726638.1"/>
    <property type="molecule type" value="Genomic_DNA"/>
</dbReference>
<dbReference type="Proteomes" id="UP000574390">
    <property type="component" value="Unassembled WGS sequence"/>
</dbReference>
<organism evidence="2 3">
    <name type="scientific">Perkinsus olseni</name>
    <name type="common">Perkinsus atlanticus</name>
    <dbReference type="NCBI Taxonomy" id="32597"/>
    <lineage>
        <taxon>Eukaryota</taxon>
        <taxon>Sar</taxon>
        <taxon>Alveolata</taxon>
        <taxon>Perkinsozoa</taxon>
        <taxon>Perkinsea</taxon>
        <taxon>Perkinsida</taxon>
        <taxon>Perkinsidae</taxon>
        <taxon>Perkinsus</taxon>
    </lineage>
</organism>
<comment type="caution">
    <text evidence="2">The sequence shown here is derived from an EMBL/GenBank/DDBJ whole genome shotgun (WGS) entry which is preliminary data.</text>
</comment>
<feature type="compositionally biased region" description="Basic and acidic residues" evidence="1">
    <location>
        <begin position="68"/>
        <end position="78"/>
    </location>
</feature>
<feature type="region of interest" description="Disordered" evidence="1">
    <location>
        <begin position="64"/>
        <end position="95"/>
    </location>
</feature>
<feature type="non-terminal residue" evidence="2">
    <location>
        <position position="111"/>
    </location>
</feature>
<accession>A0A7J6S0Z4</accession>
<evidence type="ECO:0000313" key="3">
    <source>
        <dbReference type="Proteomes" id="UP000574390"/>
    </source>
</evidence>
<gene>
    <name evidence="2" type="ORF">FOZ62_022650</name>
</gene>
<feature type="compositionally biased region" description="Low complexity" evidence="1">
    <location>
        <begin position="79"/>
        <end position="88"/>
    </location>
</feature>
<sequence length="111" mass="12713">GGSDYSALMTKYHDDYRFHRRAMRVNFRRWTSAQAHEATGPLPTQSYPNERRLITWYDRDFNGVLPDGSKKQKPDESSSSRIASNASSPGVDRGLLRGVFKPHLFGFIQNH</sequence>
<reference evidence="2 3" key="1">
    <citation type="submission" date="2020-04" db="EMBL/GenBank/DDBJ databases">
        <title>Perkinsus olseni comparative genomics.</title>
        <authorList>
            <person name="Bogema D.R."/>
        </authorList>
    </citation>
    <scope>NUCLEOTIDE SEQUENCE [LARGE SCALE GENOMIC DNA]</scope>
    <source>
        <strain evidence="2">ATCC PRA-205</strain>
    </source>
</reference>
<feature type="non-terminal residue" evidence="2">
    <location>
        <position position="1"/>
    </location>
</feature>
<dbReference type="AlphaFoldDB" id="A0A7J6S0Z4"/>
<protein>
    <submittedName>
        <fullName evidence="2">Uncharacterized protein</fullName>
    </submittedName>
</protein>
<evidence type="ECO:0000256" key="1">
    <source>
        <dbReference type="SAM" id="MobiDB-lite"/>
    </source>
</evidence>
<name>A0A7J6S0Z4_PEROL</name>
<evidence type="ECO:0000313" key="2">
    <source>
        <dbReference type="EMBL" id="KAF4726638.1"/>
    </source>
</evidence>
<proteinExistence type="predicted"/>